<reference evidence="1 2" key="1">
    <citation type="journal article" date="2023" name="Arcadia Sci">
        <title>De novo assembly of a long-read Amblyomma americanum tick genome.</title>
        <authorList>
            <person name="Chou S."/>
            <person name="Poskanzer K.E."/>
            <person name="Rollins M."/>
            <person name="Thuy-Boun P.S."/>
        </authorList>
    </citation>
    <scope>NUCLEOTIDE SEQUENCE [LARGE SCALE GENOMIC DNA]</scope>
    <source>
        <strain evidence="1">F_SG_1</strain>
        <tissue evidence="1">Salivary glands</tissue>
    </source>
</reference>
<comment type="caution">
    <text evidence="1">The sequence shown here is derived from an EMBL/GenBank/DDBJ whole genome shotgun (WGS) entry which is preliminary data.</text>
</comment>
<dbReference type="Proteomes" id="UP001321473">
    <property type="component" value="Unassembled WGS sequence"/>
</dbReference>
<accession>A0AAQ4EAI8</accession>
<evidence type="ECO:0000313" key="1">
    <source>
        <dbReference type="EMBL" id="KAK8771653.1"/>
    </source>
</evidence>
<sequence>GRAFLMTVVCDLYVGGFCLAFYHQTVRSGQLFLLSRGKYCESALVLTTVQWNPFVVDSHGGPNHRDATLRHRFPLL</sequence>
<proteinExistence type="predicted"/>
<organism evidence="1 2">
    <name type="scientific">Amblyomma americanum</name>
    <name type="common">Lone star tick</name>
    <dbReference type="NCBI Taxonomy" id="6943"/>
    <lineage>
        <taxon>Eukaryota</taxon>
        <taxon>Metazoa</taxon>
        <taxon>Ecdysozoa</taxon>
        <taxon>Arthropoda</taxon>
        <taxon>Chelicerata</taxon>
        <taxon>Arachnida</taxon>
        <taxon>Acari</taxon>
        <taxon>Parasitiformes</taxon>
        <taxon>Ixodida</taxon>
        <taxon>Ixodoidea</taxon>
        <taxon>Ixodidae</taxon>
        <taxon>Amblyomminae</taxon>
        <taxon>Amblyomma</taxon>
    </lineage>
</organism>
<protein>
    <submittedName>
        <fullName evidence="1">Uncharacterized protein</fullName>
    </submittedName>
</protein>
<keyword evidence="2" id="KW-1185">Reference proteome</keyword>
<dbReference type="AlphaFoldDB" id="A0AAQ4EAI8"/>
<feature type="non-terminal residue" evidence="1">
    <location>
        <position position="1"/>
    </location>
</feature>
<gene>
    <name evidence="1" type="ORF">V5799_025103</name>
</gene>
<evidence type="ECO:0000313" key="2">
    <source>
        <dbReference type="Proteomes" id="UP001321473"/>
    </source>
</evidence>
<name>A0AAQ4EAI8_AMBAM</name>
<dbReference type="EMBL" id="JARKHS020019508">
    <property type="protein sequence ID" value="KAK8771653.1"/>
    <property type="molecule type" value="Genomic_DNA"/>
</dbReference>